<feature type="domain" description="PRC-barrel" evidence="6">
    <location>
        <begin position="99"/>
        <end position="175"/>
    </location>
</feature>
<dbReference type="InterPro" id="IPR008030">
    <property type="entry name" value="NmrA-like"/>
</dbReference>
<feature type="domain" description="NmrA-like" evidence="7">
    <location>
        <begin position="367"/>
        <end position="594"/>
    </location>
</feature>
<dbReference type="Gene3D" id="2.30.30.240">
    <property type="entry name" value="PRC-barrel domain"/>
    <property type="match status" value="1"/>
</dbReference>
<evidence type="ECO:0000256" key="1">
    <source>
        <dbReference type="ARBA" id="ARBA00004474"/>
    </source>
</evidence>
<feature type="compositionally biased region" description="Basic and acidic residues" evidence="5">
    <location>
        <begin position="235"/>
        <end position="254"/>
    </location>
</feature>
<protein>
    <submittedName>
        <fullName evidence="8">Uncharacterized protein</fullName>
    </submittedName>
</protein>
<feature type="compositionally biased region" description="Basic and acidic residues" evidence="5">
    <location>
        <begin position="314"/>
        <end position="344"/>
    </location>
</feature>
<dbReference type="Pfam" id="PF05239">
    <property type="entry name" value="PRC"/>
    <property type="match status" value="1"/>
</dbReference>
<feature type="region of interest" description="Disordered" evidence="5">
    <location>
        <begin position="309"/>
        <end position="344"/>
    </location>
</feature>
<dbReference type="EMBL" id="KZ155791">
    <property type="protein sequence ID" value="OUS45105.1"/>
    <property type="molecule type" value="Genomic_DNA"/>
</dbReference>
<accession>A0A1Y5IDQ0</accession>
<dbReference type="SUPFAM" id="SSF51735">
    <property type="entry name" value="NAD(P)-binding Rossmann-fold domains"/>
    <property type="match status" value="1"/>
</dbReference>
<dbReference type="Proteomes" id="UP000195557">
    <property type="component" value="Unassembled WGS sequence"/>
</dbReference>
<dbReference type="Pfam" id="PF05368">
    <property type="entry name" value="NmrA"/>
    <property type="match status" value="1"/>
</dbReference>
<evidence type="ECO:0000256" key="3">
    <source>
        <dbReference type="ARBA" id="ARBA00022640"/>
    </source>
</evidence>
<dbReference type="PANTHER" id="PTHR47128:SF2">
    <property type="entry name" value="PROTEIN HIGH CHLOROPHYLL FLUORESCENCE PHENOTYPE 244, CHLOROPLASTIC"/>
    <property type="match status" value="1"/>
</dbReference>
<dbReference type="InterPro" id="IPR044256">
    <property type="entry name" value="HCF244-like"/>
</dbReference>
<evidence type="ECO:0000256" key="5">
    <source>
        <dbReference type="SAM" id="MobiDB-lite"/>
    </source>
</evidence>
<keyword evidence="3" id="KW-0934">Plastid</keyword>
<comment type="subcellular location">
    <subcellularLocation>
        <location evidence="1">Plastid</location>
    </subcellularLocation>
</comment>
<gene>
    <name evidence="8" type="ORF">BE221DRAFT_206619</name>
</gene>
<dbReference type="SUPFAM" id="SSF50346">
    <property type="entry name" value="PRC-barrel domain"/>
    <property type="match status" value="1"/>
</dbReference>
<dbReference type="CDD" id="cd05243">
    <property type="entry name" value="SDR_a5"/>
    <property type="match status" value="1"/>
</dbReference>
<dbReference type="GO" id="GO:0009536">
    <property type="term" value="C:plastid"/>
    <property type="evidence" value="ECO:0007669"/>
    <property type="project" value="UniProtKB-SubCell"/>
</dbReference>
<evidence type="ECO:0000259" key="6">
    <source>
        <dbReference type="Pfam" id="PF05239"/>
    </source>
</evidence>
<organism evidence="8">
    <name type="scientific">Ostreococcus tauri</name>
    <name type="common">Marine green alga</name>
    <dbReference type="NCBI Taxonomy" id="70448"/>
    <lineage>
        <taxon>Eukaryota</taxon>
        <taxon>Viridiplantae</taxon>
        <taxon>Chlorophyta</taxon>
        <taxon>Mamiellophyceae</taxon>
        <taxon>Mamiellales</taxon>
        <taxon>Bathycoccaceae</taxon>
        <taxon>Ostreococcus</taxon>
    </lineage>
</organism>
<evidence type="ECO:0000256" key="2">
    <source>
        <dbReference type="ARBA" id="ARBA00022531"/>
    </source>
</evidence>
<proteinExistence type="predicted"/>
<evidence type="ECO:0000259" key="7">
    <source>
        <dbReference type="Pfam" id="PF05368"/>
    </source>
</evidence>
<keyword evidence="2" id="KW-0602">Photosynthesis</keyword>
<dbReference type="GO" id="GO:0009523">
    <property type="term" value="C:photosystem II"/>
    <property type="evidence" value="ECO:0007669"/>
    <property type="project" value="UniProtKB-KW"/>
</dbReference>
<reference evidence="8" key="1">
    <citation type="submission" date="2017-04" db="EMBL/GenBank/DDBJ databases">
        <title>Population genomics of picophytoplankton unveils novel chromosome hypervariability.</title>
        <authorList>
            <consortium name="DOE Joint Genome Institute"/>
            <person name="Blanc-Mathieu R."/>
            <person name="Krasovec M."/>
            <person name="Hebrard M."/>
            <person name="Yau S."/>
            <person name="Desgranges E."/>
            <person name="Martin J."/>
            <person name="Schackwitz W."/>
            <person name="Kuo A."/>
            <person name="Salin G."/>
            <person name="Donnadieu C."/>
            <person name="Desdevises Y."/>
            <person name="Sanchez-Ferandin S."/>
            <person name="Moreau H."/>
            <person name="Rivals E."/>
            <person name="Grigoriev I.V."/>
            <person name="Grimsley N."/>
            <person name="Eyre-Walker A."/>
            <person name="Piganeau G."/>
        </authorList>
    </citation>
    <scope>NUCLEOTIDE SEQUENCE [LARGE SCALE GENOMIC DNA]</scope>
    <source>
        <strain evidence="8">RCC 1115</strain>
    </source>
</reference>
<evidence type="ECO:0000313" key="8">
    <source>
        <dbReference type="EMBL" id="OUS45105.1"/>
    </source>
</evidence>
<evidence type="ECO:0000256" key="4">
    <source>
        <dbReference type="ARBA" id="ARBA00023276"/>
    </source>
</evidence>
<name>A0A1Y5IDQ0_OSTTA</name>
<dbReference type="InterPro" id="IPR027275">
    <property type="entry name" value="PRC-brl_dom"/>
</dbReference>
<feature type="region of interest" description="Disordered" evidence="5">
    <location>
        <begin position="235"/>
        <end position="273"/>
    </location>
</feature>
<dbReference type="AlphaFoldDB" id="A0A1Y5IDQ0"/>
<dbReference type="Gene3D" id="3.40.50.720">
    <property type="entry name" value="NAD(P)-binding Rossmann-like Domain"/>
    <property type="match status" value="1"/>
</dbReference>
<dbReference type="GO" id="GO:0015979">
    <property type="term" value="P:photosynthesis"/>
    <property type="evidence" value="ECO:0007669"/>
    <property type="project" value="UniProtKB-KW"/>
</dbReference>
<dbReference type="eggNOG" id="ENOG502QTM7">
    <property type="taxonomic scope" value="Eukaryota"/>
</dbReference>
<dbReference type="InterPro" id="IPR036291">
    <property type="entry name" value="NAD(P)-bd_dom_sf"/>
</dbReference>
<dbReference type="PANTHER" id="PTHR47128">
    <property type="match status" value="1"/>
</dbReference>
<sequence length="667" mass="74743">MNLERKGRRGGGRAREREVTLTRGLILNKLVVTRASGARLGSACELWVDTDSWDVVAMDIRENAFVGVVDHVLLESLRQVGDVILVHDESAVERRWSSYGYTTVVGKDVVSESGQFIGRVRDYEFNPEDGAIARLIVDAWGVPTVPEGVISTYAVDIREVIRCGQERIIVSEGAESRVEQLSVSVLQRLSLTVPPWEEEMEAYGDPYYDDAYEYASRAPPRARRVAADEYAAFSERRRREPTRENAARSSRAREGIPLVRPTQPYERRDVDGGYGDRPGFSDWVIRDRDDRRETVDAYWDRPVRRTSAAASRPRYVDRASDASRRRDDARAAPRPPRDGAFFDREDMASADAGASETTDTGGTAVKKTSLLVIGATGTLGRQVVRRALDEGYDVRCLVRPRLNPADFLRDWGATTMLPPAFVGVHTVIDCSTARPEEDSYAIDWEAKVATIQTAAAMGIARYVFFSIDQCDKHREVPLMNMKYAVEEYLKVSGMDFTVLRLCGFMQPLIAGYAVPVLEEQPLWGTDDDTRTAYLDTQDVAKMTLAAVRRDEAANKVLTLAGPKSYSVREVIALCEKLGGAEAKVQKVPVGLLKFTRAFTRFFQWSSAASDRLAFAEILASGIKFDADMTETEDEVTTLEQYLEEYFSKILKKLKEVGGESRQRDFYL</sequence>
<keyword evidence="4" id="KW-0604">Photosystem II</keyword>
<dbReference type="InterPro" id="IPR011033">
    <property type="entry name" value="PRC_barrel-like_sf"/>
</dbReference>